<organism evidence="1 2">
    <name type="scientific">Actinomadura algeriensis</name>
    <dbReference type="NCBI Taxonomy" id="1679523"/>
    <lineage>
        <taxon>Bacteria</taxon>
        <taxon>Bacillati</taxon>
        <taxon>Actinomycetota</taxon>
        <taxon>Actinomycetes</taxon>
        <taxon>Streptosporangiales</taxon>
        <taxon>Thermomonosporaceae</taxon>
        <taxon>Actinomadura</taxon>
    </lineage>
</organism>
<evidence type="ECO:0000313" key="1">
    <source>
        <dbReference type="EMBL" id="MBE1534450.1"/>
    </source>
</evidence>
<proteinExistence type="predicted"/>
<evidence type="ECO:0000313" key="2">
    <source>
        <dbReference type="Proteomes" id="UP000627838"/>
    </source>
</evidence>
<dbReference type="Proteomes" id="UP000627838">
    <property type="component" value="Unassembled WGS sequence"/>
</dbReference>
<keyword evidence="2" id="KW-1185">Reference proteome</keyword>
<dbReference type="EMBL" id="JADBDZ010000001">
    <property type="protein sequence ID" value="MBE1534450.1"/>
    <property type="molecule type" value="Genomic_DNA"/>
</dbReference>
<gene>
    <name evidence="1" type="ORF">H4W34_004283</name>
</gene>
<sequence>MLYREMPVRTVRHSSATALSSLMMPKGVSWV</sequence>
<name>A0ABR9JWE2_9ACTN</name>
<protein>
    <submittedName>
        <fullName evidence="1">Uncharacterized protein</fullName>
    </submittedName>
</protein>
<reference evidence="1 2" key="1">
    <citation type="submission" date="2020-10" db="EMBL/GenBank/DDBJ databases">
        <title>Sequencing the genomes of 1000 actinobacteria strains.</title>
        <authorList>
            <person name="Klenk H.-P."/>
        </authorList>
    </citation>
    <scope>NUCLEOTIDE SEQUENCE [LARGE SCALE GENOMIC DNA]</scope>
    <source>
        <strain evidence="1 2">DSM 46744</strain>
    </source>
</reference>
<accession>A0ABR9JWE2</accession>
<comment type="caution">
    <text evidence="1">The sequence shown here is derived from an EMBL/GenBank/DDBJ whole genome shotgun (WGS) entry which is preliminary data.</text>
</comment>